<proteinExistence type="inferred from homology"/>
<dbReference type="InterPro" id="IPR029000">
    <property type="entry name" value="Cyclophilin-like_dom_sf"/>
</dbReference>
<evidence type="ECO:0000313" key="10">
    <source>
        <dbReference type="Proteomes" id="UP000215914"/>
    </source>
</evidence>
<evidence type="ECO:0000256" key="2">
    <source>
        <dbReference type="ARBA" id="ARBA00007365"/>
    </source>
</evidence>
<dbReference type="Gramene" id="mRNA:HanXRQr2_Chr15g0671641">
    <property type="protein sequence ID" value="mRNA:HanXRQr2_Chr15g0671641"/>
    <property type="gene ID" value="HanXRQr2_Chr15g0671641"/>
</dbReference>
<dbReference type="Pfam" id="PF00160">
    <property type="entry name" value="Pro_isomerase"/>
    <property type="match status" value="1"/>
</dbReference>
<dbReference type="GO" id="GO:0016018">
    <property type="term" value="F:cyclosporin A binding"/>
    <property type="evidence" value="ECO:0000318"/>
    <property type="project" value="GO_Central"/>
</dbReference>
<feature type="region of interest" description="Disordered" evidence="6">
    <location>
        <begin position="289"/>
        <end position="320"/>
    </location>
</feature>
<name>A0A251S4C7_HELAN</name>
<dbReference type="SUPFAM" id="SSF50891">
    <property type="entry name" value="Cyclophilin-like"/>
    <property type="match status" value="1"/>
</dbReference>
<evidence type="ECO:0000256" key="6">
    <source>
        <dbReference type="SAM" id="MobiDB-lite"/>
    </source>
</evidence>
<feature type="compositionally biased region" description="Basic and acidic residues" evidence="6">
    <location>
        <begin position="256"/>
        <end position="273"/>
    </location>
</feature>
<evidence type="ECO:0000313" key="9">
    <source>
        <dbReference type="EMBL" id="OTF93613.1"/>
    </source>
</evidence>
<reference evidence="8" key="3">
    <citation type="submission" date="2020-06" db="EMBL/GenBank/DDBJ databases">
        <title>Helianthus annuus Genome sequencing and assembly Release 2.</title>
        <authorList>
            <person name="Gouzy J."/>
            <person name="Langlade N."/>
            <person name="Munos S."/>
        </authorList>
    </citation>
    <scope>NUCLEOTIDE SEQUENCE</scope>
    <source>
        <tissue evidence="8">Leaves</tissue>
    </source>
</reference>
<evidence type="ECO:0000256" key="4">
    <source>
        <dbReference type="ARBA" id="ARBA00023110"/>
    </source>
</evidence>
<dbReference type="PANTHER" id="PTHR11071:SF447">
    <property type="entry name" value="PEPTIDYL-PROLYL CIS-TRANS ISOMERASE CYP63"/>
    <property type="match status" value="1"/>
</dbReference>
<dbReference type="FunFam" id="2.40.100.10:FF:000025">
    <property type="entry name" value="Peptidyl-prolyl cis-trans isomerase CYP19-2"/>
    <property type="match status" value="1"/>
</dbReference>
<comment type="catalytic activity">
    <reaction evidence="1">
        <text>[protein]-peptidylproline (omega=180) = [protein]-peptidylproline (omega=0)</text>
        <dbReference type="Rhea" id="RHEA:16237"/>
        <dbReference type="Rhea" id="RHEA-COMP:10747"/>
        <dbReference type="Rhea" id="RHEA-COMP:10748"/>
        <dbReference type="ChEBI" id="CHEBI:83833"/>
        <dbReference type="ChEBI" id="CHEBI:83834"/>
        <dbReference type="EC" id="5.2.1.8"/>
    </reaction>
</comment>
<dbReference type="EC" id="5.2.1.8" evidence="3"/>
<feature type="region of interest" description="Disordered" evidence="6">
    <location>
        <begin position="239"/>
        <end position="273"/>
    </location>
</feature>
<sequence>MNPRVFLDISCNRGPPERMEIELFANFVLKTAENFRALCVGDKGNGKNTGNPLHYKGCVFDIIFKGSVAQAGDLTKNNGFDENIFSQNSRGTVGESIYGGTFPDENLDLIHSGPGILSMSNDGPNKNGSRFLLTFSRQRFLDGCHVVFGKVIKGMEIVQHIDQFGTSTGMPSGLVVITDCGEIPDDITCNLIKFLPFVTPPGPVVNTDSGEDKKSNVTEFLFGIPPVRIVITDGGEDKKRSVIESDNPHSCSVREVASEAKVQKDNYSKEDKLSDDKLEATLKNNELVTNSNDMKVTPEKPSSSSNPHQHSDDVSQFRSGQRSVKKLIAMFSQLQSK</sequence>
<dbReference type="EMBL" id="MNCJ02000330">
    <property type="protein sequence ID" value="KAF5762671.1"/>
    <property type="molecule type" value="Genomic_DNA"/>
</dbReference>
<organism evidence="9 10">
    <name type="scientific">Helianthus annuus</name>
    <name type="common">Common sunflower</name>
    <dbReference type="NCBI Taxonomy" id="4232"/>
    <lineage>
        <taxon>Eukaryota</taxon>
        <taxon>Viridiplantae</taxon>
        <taxon>Streptophyta</taxon>
        <taxon>Embryophyta</taxon>
        <taxon>Tracheophyta</taxon>
        <taxon>Spermatophyta</taxon>
        <taxon>Magnoliopsida</taxon>
        <taxon>eudicotyledons</taxon>
        <taxon>Gunneridae</taxon>
        <taxon>Pentapetalae</taxon>
        <taxon>asterids</taxon>
        <taxon>campanulids</taxon>
        <taxon>Asterales</taxon>
        <taxon>Asteraceae</taxon>
        <taxon>Asteroideae</taxon>
        <taxon>Heliantheae alliance</taxon>
        <taxon>Heliantheae</taxon>
        <taxon>Helianthus</taxon>
    </lineage>
</organism>
<dbReference type="PRINTS" id="PR00153">
    <property type="entry name" value="CSAPPISMRASE"/>
</dbReference>
<dbReference type="Proteomes" id="UP000215914">
    <property type="component" value="Chromosome 15"/>
</dbReference>
<evidence type="ECO:0000313" key="8">
    <source>
        <dbReference type="EMBL" id="KAF5762671.1"/>
    </source>
</evidence>
<dbReference type="InParanoid" id="A0A251S4C7"/>
<evidence type="ECO:0000256" key="1">
    <source>
        <dbReference type="ARBA" id="ARBA00000971"/>
    </source>
</evidence>
<reference evidence="8 10" key="1">
    <citation type="journal article" date="2017" name="Nature">
        <title>The sunflower genome provides insights into oil metabolism, flowering and Asterid evolution.</title>
        <authorList>
            <person name="Badouin H."/>
            <person name="Gouzy J."/>
            <person name="Grassa C.J."/>
            <person name="Murat F."/>
            <person name="Staton S.E."/>
            <person name="Cottret L."/>
            <person name="Lelandais-Briere C."/>
            <person name="Owens G.L."/>
            <person name="Carrere S."/>
            <person name="Mayjonade B."/>
            <person name="Legrand L."/>
            <person name="Gill N."/>
            <person name="Kane N.C."/>
            <person name="Bowers J.E."/>
            <person name="Hubner S."/>
            <person name="Bellec A."/>
            <person name="Berard A."/>
            <person name="Berges H."/>
            <person name="Blanchet N."/>
            <person name="Boniface M.C."/>
            <person name="Brunel D."/>
            <person name="Catrice O."/>
            <person name="Chaidir N."/>
            <person name="Claudel C."/>
            <person name="Donnadieu C."/>
            <person name="Faraut T."/>
            <person name="Fievet G."/>
            <person name="Helmstetter N."/>
            <person name="King M."/>
            <person name="Knapp S.J."/>
            <person name="Lai Z."/>
            <person name="Le Paslier M.C."/>
            <person name="Lippi Y."/>
            <person name="Lorenzon L."/>
            <person name="Mandel J.R."/>
            <person name="Marage G."/>
            <person name="Marchand G."/>
            <person name="Marquand E."/>
            <person name="Bret-Mestries E."/>
            <person name="Morien E."/>
            <person name="Nambeesan S."/>
            <person name="Nguyen T."/>
            <person name="Pegot-Espagnet P."/>
            <person name="Pouilly N."/>
            <person name="Raftis F."/>
            <person name="Sallet E."/>
            <person name="Schiex T."/>
            <person name="Thomas J."/>
            <person name="Vandecasteele C."/>
            <person name="Vares D."/>
            <person name="Vear F."/>
            <person name="Vautrin S."/>
            <person name="Crespi M."/>
            <person name="Mangin B."/>
            <person name="Burke J.M."/>
            <person name="Salse J."/>
            <person name="Munos S."/>
            <person name="Vincourt P."/>
            <person name="Rieseberg L.H."/>
            <person name="Langlade N.B."/>
        </authorList>
    </citation>
    <scope>NUCLEOTIDE SEQUENCE [LARGE SCALE GENOMIC DNA]</scope>
    <source>
        <strain evidence="10">cv. SF193</strain>
        <tissue evidence="8">Leaves</tissue>
    </source>
</reference>
<dbReference type="EMBL" id="CM007904">
    <property type="protein sequence ID" value="OTF93613.1"/>
    <property type="molecule type" value="Genomic_DNA"/>
</dbReference>
<feature type="compositionally biased region" description="Polar residues" evidence="6">
    <location>
        <begin position="289"/>
        <end position="308"/>
    </location>
</feature>
<feature type="domain" description="PPIase cyclophilin-type" evidence="7">
    <location>
        <begin position="6"/>
        <end position="182"/>
    </location>
</feature>
<keyword evidence="5 9" id="KW-0413">Isomerase</keyword>
<dbReference type="GO" id="GO:0003755">
    <property type="term" value="F:peptidyl-prolyl cis-trans isomerase activity"/>
    <property type="evidence" value="ECO:0000318"/>
    <property type="project" value="GO_Central"/>
</dbReference>
<protein>
    <recommendedName>
        <fullName evidence="3">peptidylprolyl isomerase</fullName>
        <ecNumber evidence="3">5.2.1.8</ecNumber>
    </recommendedName>
</protein>
<comment type="similarity">
    <text evidence="2">Belongs to the cyclophilin-type PPIase family.</text>
</comment>
<dbReference type="PANTHER" id="PTHR11071">
    <property type="entry name" value="PEPTIDYL-PROLYL CIS-TRANS ISOMERASE"/>
    <property type="match status" value="1"/>
</dbReference>
<evidence type="ECO:0000256" key="3">
    <source>
        <dbReference type="ARBA" id="ARBA00013194"/>
    </source>
</evidence>
<gene>
    <name evidence="9" type="ORF">HannXRQ_Chr15g0463241</name>
    <name evidence="8" type="ORF">HanXRQr2_Chr15g0671641</name>
</gene>
<dbReference type="GO" id="GO:0005737">
    <property type="term" value="C:cytoplasm"/>
    <property type="evidence" value="ECO:0000318"/>
    <property type="project" value="GO_Central"/>
</dbReference>
<dbReference type="AlphaFoldDB" id="A0A251S4C7"/>
<accession>A0A251S4C7</accession>
<dbReference type="STRING" id="4232.A0A251S4C7"/>
<evidence type="ECO:0000259" key="7">
    <source>
        <dbReference type="PROSITE" id="PS50072"/>
    </source>
</evidence>
<dbReference type="InterPro" id="IPR002130">
    <property type="entry name" value="Cyclophilin-type_PPIase_dom"/>
</dbReference>
<dbReference type="PROSITE" id="PS50072">
    <property type="entry name" value="CSA_PPIASE_2"/>
    <property type="match status" value="1"/>
</dbReference>
<evidence type="ECO:0000256" key="5">
    <source>
        <dbReference type="ARBA" id="ARBA00023235"/>
    </source>
</evidence>
<dbReference type="Gene3D" id="2.40.100.10">
    <property type="entry name" value="Cyclophilin-like"/>
    <property type="match status" value="1"/>
</dbReference>
<keyword evidence="10" id="KW-1185">Reference proteome</keyword>
<keyword evidence="4" id="KW-0697">Rotamase</keyword>
<reference evidence="9" key="2">
    <citation type="submission" date="2017-02" db="EMBL/GenBank/DDBJ databases">
        <title>Sunflower complete genome.</title>
        <authorList>
            <person name="Langlade N."/>
            <person name="Munos S."/>
        </authorList>
    </citation>
    <scope>NUCLEOTIDE SEQUENCE [LARGE SCALE GENOMIC DNA]</scope>
    <source>
        <tissue evidence="9">Leaves</tissue>
    </source>
</reference>
<dbReference type="GO" id="GO:0006457">
    <property type="term" value="P:protein folding"/>
    <property type="evidence" value="ECO:0000318"/>
    <property type="project" value="GO_Central"/>
</dbReference>